<dbReference type="PRINTS" id="PR00455">
    <property type="entry name" value="HTHTETR"/>
</dbReference>
<dbReference type="Pfam" id="PF00440">
    <property type="entry name" value="TetR_N"/>
    <property type="match status" value="1"/>
</dbReference>
<name>A0A5B8W4A4_9SPHI</name>
<gene>
    <name evidence="6" type="ORF">FSB76_24215</name>
</gene>
<evidence type="ECO:0000256" key="2">
    <source>
        <dbReference type="ARBA" id="ARBA00023125"/>
    </source>
</evidence>
<keyword evidence="3" id="KW-0804">Transcription</keyword>
<dbReference type="Gene3D" id="1.10.357.10">
    <property type="entry name" value="Tetracycline Repressor, domain 2"/>
    <property type="match status" value="1"/>
</dbReference>
<keyword evidence="1" id="KW-0805">Transcription regulation</keyword>
<dbReference type="KEGG" id="mgk:FSB76_24215"/>
<dbReference type="SUPFAM" id="SSF48498">
    <property type="entry name" value="Tetracyclin repressor-like, C-terminal domain"/>
    <property type="match status" value="1"/>
</dbReference>
<dbReference type="InterPro" id="IPR036271">
    <property type="entry name" value="Tet_transcr_reg_TetR-rel_C_sf"/>
</dbReference>
<evidence type="ECO:0000256" key="1">
    <source>
        <dbReference type="ARBA" id="ARBA00023015"/>
    </source>
</evidence>
<evidence type="ECO:0000256" key="4">
    <source>
        <dbReference type="PROSITE-ProRule" id="PRU00335"/>
    </source>
</evidence>
<organism evidence="6 7">
    <name type="scientific">Mucilaginibacter ginsenosidivorax</name>
    <dbReference type="NCBI Taxonomy" id="862126"/>
    <lineage>
        <taxon>Bacteria</taxon>
        <taxon>Pseudomonadati</taxon>
        <taxon>Bacteroidota</taxon>
        <taxon>Sphingobacteriia</taxon>
        <taxon>Sphingobacteriales</taxon>
        <taxon>Sphingobacteriaceae</taxon>
        <taxon>Mucilaginibacter</taxon>
    </lineage>
</organism>
<dbReference type="PANTHER" id="PTHR47506:SF6">
    <property type="entry name" value="HTH-TYPE TRANSCRIPTIONAL REPRESSOR NEMR"/>
    <property type="match status" value="1"/>
</dbReference>
<sequence>MGKAQETRMVILQKAFELIYANGYKTTSIDQIIATTQVTKGAFFYHFKTKDQMGVAIIKDLLMPRLAENILKPLQTDRNPLEAIYQLIESLLTKNDFLKIEFGCPVANFTHEMSPWNTDFNKVLKDLISQWTKAMTETIENGKGKGFVRNDVDAGQVTLFVLSGYWGIRNFGKLKNTKAVYKDYLIALKSYLNTLQ</sequence>
<dbReference type="OrthoDB" id="9798857at2"/>
<dbReference type="InterPro" id="IPR023772">
    <property type="entry name" value="DNA-bd_HTH_TetR-type_CS"/>
</dbReference>
<dbReference type="PROSITE" id="PS01081">
    <property type="entry name" value="HTH_TETR_1"/>
    <property type="match status" value="1"/>
</dbReference>
<dbReference type="PANTHER" id="PTHR47506">
    <property type="entry name" value="TRANSCRIPTIONAL REGULATORY PROTEIN"/>
    <property type="match status" value="1"/>
</dbReference>
<protein>
    <submittedName>
        <fullName evidence="6">TetR/AcrR family transcriptional regulator</fullName>
    </submittedName>
</protein>
<dbReference type="InterPro" id="IPR011075">
    <property type="entry name" value="TetR_C"/>
</dbReference>
<dbReference type="RefSeq" id="WP_147057985.1">
    <property type="nucleotide sequence ID" value="NZ_CP042437.1"/>
</dbReference>
<dbReference type="EMBL" id="CP042437">
    <property type="protein sequence ID" value="QEC78900.1"/>
    <property type="molecule type" value="Genomic_DNA"/>
</dbReference>
<dbReference type="Pfam" id="PF16925">
    <property type="entry name" value="TetR_C_13"/>
    <property type="match status" value="1"/>
</dbReference>
<feature type="domain" description="HTH tetR-type" evidence="5">
    <location>
        <begin position="5"/>
        <end position="65"/>
    </location>
</feature>
<dbReference type="Proteomes" id="UP000321362">
    <property type="component" value="Chromosome"/>
</dbReference>
<keyword evidence="2 4" id="KW-0238">DNA-binding</keyword>
<feature type="DNA-binding region" description="H-T-H motif" evidence="4">
    <location>
        <begin position="28"/>
        <end position="47"/>
    </location>
</feature>
<dbReference type="InterPro" id="IPR009057">
    <property type="entry name" value="Homeodomain-like_sf"/>
</dbReference>
<accession>A0A5B8W4A4</accession>
<dbReference type="AlphaFoldDB" id="A0A5B8W4A4"/>
<dbReference type="InterPro" id="IPR001647">
    <property type="entry name" value="HTH_TetR"/>
</dbReference>
<dbReference type="SUPFAM" id="SSF46689">
    <property type="entry name" value="Homeodomain-like"/>
    <property type="match status" value="1"/>
</dbReference>
<evidence type="ECO:0000256" key="3">
    <source>
        <dbReference type="ARBA" id="ARBA00023163"/>
    </source>
</evidence>
<reference evidence="6 7" key="1">
    <citation type="journal article" date="2013" name="J. Microbiol.">
        <title>Mucilaginibacter ginsenosidivorax sp. nov., with ginsenoside converting activity isolated from sediment.</title>
        <authorList>
            <person name="Kim J.K."/>
            <person name="Choi T.E."/>
            <person name="Liu Q.M."/>
            <person name="Park H.Y."/>
            <person name="Yi T.H."/>
            <person name="Yoon M.H."/>
            <person name="Kim S.C."/>
            <person name="Im W.T."/>
        </authorList>
    </citation>
    <scope>NUCLEOTIDE SEQUENCE [LARGE SCALE GENOMIC DNA]</scope>
    <source>
        <strain evidence="6 7">KHI28</strain>
    </source>
</reference>
<proteinExistence type="predicted"/>
<evidence type="ECO:0000259" key="5">
    <source>
        <dbReference type="PROSITE" id="PS50977"/>
    </source>
</evidence>
<keyword evidence="7" id="KW-1185">Reference proteome</keyword>
<evidence type="ECO:0000313" key="6">
    <source>
        <dbReference type="EMBL" id="QEC78900.1"/>
    </source>
</evidence>
<dbReference type="GO" id="GO:0003677">
    <property type="term" value="F:DNA binding"/>
    <property type="evidence" value="ECO:0007669"/>
    <property type="project" value="UniProtKB-UniRule"/>
</dbReference>
<evidence type="ECO:0000313" key="7">
    <source>
        <dbReference type="Proteomes" id="UP000321362"/>
    </source>
</evidence>
<dbReference type="PROSITE" id="PS50977">
    <property type="entry name" value="HTH_TETR_2"/>
    <property type="match status" value="1"/>
</dbReference>